<dbReference type="InterPro" id="IPR012000">
    <property type="entry name" value="Thiamin_PyroP_enz_cen_dom"/>
</dbReference>
<comment type="similarity">
    <text evidence="2 4">Belongs to the TPP enzyme family.</text>
</comment>
<dbReference type="InterPro" id="IPR000399">
    <property type="entry name" value="TPP-bd_CS"/>
</dbReference>
<accession>A0A1M7ZRI5</accession>
<keyword evidence="3 4" id="KW-0786">Thiamine pyrophosphate</keyword>
<dbReference type="InterPro" id="IPR045229">
    <property type="entry name" value="TPP_enz"/>
</dbReference>
<organism evidence="8 9">
    <name type="scientific">Pseudoxanthobacter soli DSM 19599</name>
    <dbReference type="NCBI Taxonomy" id="1123029"/>
    <lineage>
        <taxon>Bacteria</taxon>
        <taxon>Pseudomonadati</taxon>
        <taxon>Pseudomonadota</taxon>
        <taxon>Alphaproteobacteria</taxon>
        <taxon>Hyphomicrobiales</taxon>
        <taxon>Segnochrobactraceae</taxon>
        <taxon>Pseudoxanthobacter</taxon>
    </lineage>
</organism>
<dbReference type="AlphaFoldDB" id="A0A1M7ZRI5"/>
<name>A0A1M7ZRI5_9HYPH</name>
<dbReference type="FunFam" id="3.40.50.970:FF:000007">
    <property type="entry name" value="Acetolactate synthase"/>
    <property type="match status" value="1"/>
</dbReference>
<dbReference type="PROSITE" id="PS00187">
    <property type="entry name" value="TPP_ENZYMES"/>
    <property type="match status" value="1"/>
</dbReference>
<dbReference type="RefSeq" id="WP_073632416.1">
    <property type="nucleotide sequence ID" value="NZ_FRXO01000015.1"/>
</dbReference>
<feature type="domain" description="Thiamine pyrophosphate enzyme central" evidence="5">
    <location>
        <begin position="191"/>
        <end position="323"/>
    </location>
</feature>
<evidence type="ECO:0000256" key="4">
    <source>
        <dbReference type="RuleBase" id="RU362132"/>
    </source>
</evidence>
<dbReference type="Pfam" id="PF02776">
    <property type="entry name" value="TPP_enzyme_N"/>
    <property type="match status" value="1"/>
</dbReference>
<dbReference type="GO" id="GO:0000287">
    <property type="term" value="F:magnesium ion binding"/>
    <property type="evidence" value="ECO:0007669"/>
    <property type="project" value="InterPro"/>
</dbReference>
<comment type="cofactor">
    <cofactor evidence="1">
        <name>thiamine diphosphate</name>
        <dbReference type="ChEBI" id="CHEBI:58937"/>
    </cofactor>
</comment>
<evidence type="ECO:0000256" key="2">
    <source>
        <dbReference type="ARBA" id="ARBA00007812"/>
    </source>
</evidence>
<sequence length="534" mass="55371">MTTCGEVLVELLEAYGVDVVFGIPGVHNVEFYRGLSASTVRHVTPRHEQGAGFMADGYARATGRPGVCFTITGPGLTNILTAMGQAYSDSIPMLVIASTNSRPQLGTGRGHLHELKSQRALAEGVTAFSHTLMTPDQLPDVLARAMAVFASARPRPVYIEIPVDVIAAPASHLPRKAHALPAPPLPPASAIAAAANACAAAERPLLVLGGGAVAAPAAAVALAEALDAPTVMTINARGLLPPDHPLIAGEILTAPPILAALAEADLVIAAGTEFGETEMYPDVADIRIPGGLVRIDIDPEQLVRAPAADIPLLGDCRATMAALAESLPADRDSGGAARAAALRAATAAALPTGIAPYRRLMETIDAVLPHAIVVGDSTQTVYHANQFYRPALPRSFFNASTGYGTLGYGLPAAIGAQLGEPDRPVIALVGDGGVLFTIGELAAAVEAGAPVIVILWNNDGYGEIRSYMTARQITPVGVDLKVPDFIRIAEGFGCAAERVRSFAGLADALVAAHERFVPTLIEIRADAPFIRECL</sequence>
<evidence type="ECO:0000313" key="9">
    <source>
        <dbReference type="Proteomes" id="UP000186406"/>
    </source>
</evidence>
<dbReference type="InterPro" id="IPR011766">
    <property type="entry name" value="TPP_enzyme_TPP-bd"/>
</dbReference>
<dbReference type="SUPFAM" id="SSF52467">
    <property type="entry name" value="DHS-like NAD/FAD-binding domain"/>
    <property type="match status" value="1"/>
</dbReference>
<reference evidence="8 9" key="1">
    <citation type="submission" date="2016-12" db="EMBL/GenBank/DDBJ databases">
        <authorList>
            <person name="Song W.-J."/>
            <person name="Kurnit D.M."/>
        </authorList>
    </citation>
    <scope>NUCLEOTIDE SEQUENCE [LARGE SCALE GENOMIC DNA]</scope>
    <source>
        <strain evidence="8 9">DSM 19599</strain>
    </source>
</reference>
<dbReference type="GO" id="GO:0005948">
    <property type="term" value="C:acetolactate synthase complex"/>
    <property type="evidence" value="ECO:0007669"/>
    <property type="project" value="TreeGrafter"/>
</dbReference>
<proteinExistence type="inferred from homology"/>
<dbReference type="InterPro" id="IPR029061">
    <property type="entry name" value="THDP-binding"/>
</dbReference>
<dbReference type="Pfam" id="PF00205">
    <property type="entry name" value="TPP_enzyme_M"/>
    <property type="match status" value="1"/>
</dbReference>
<evidence type="ECO:0000313" key="8">
    <source>
        <dbReference type="EMBL" id="SHO67520.1"/>
    </source>
</evidence>
<evidence type="ECO:0000256" key="1">
    <source>
        <dbReference type="ARBA" id="ARBA00001964"/>
    </source>
</evidence>
<keyword evidence="9" id="KW-1185">Reference proteome</keyword>
<dbReference type="EMBL" id="FRXO01000015">
    <property type="protein sequence ID" value="SHO67520.1"/>
    <property type="molecule type" value="Genomic_DNA"/>
</dbReference>
<dbReference type="OrthoDB" id="4494979at2"/>
<dbReference type="Proteomes" id="UP000186406">
    <property type="component" value="Unassembled WGS sequence"/>
</dbReference>
<evidence type="ECO:0000259" key="7">
    <source>
        <dbReference type="Pfam" id="PF02776"/>
    </source>
</evidence>
<feature type="domain" description="Thiamine pyrophosphate enzyme N-terminal TPP-binding" evidence="7">
    <location>
        <begin position="3"/>
        <end position="116"/>
    </location>
</feature>
<dbReference type="PANTHER" id="PTHR18968">
    <property type="entry name" value="THIAMINE PYROPHOSPHATE ENZYMES"/>
    <property type="match status" value="1"/>
</dbReference>
<dbReference type="PANTHER" id="PTHR18968:SF13">
    <property type="entry name" value="ACETOLACTATE SYNTHASE CATALYTIC SUBUNIT, MITOCHONDRIAL"/>
    <property type="match status" value="1"/>
</dbReference>
<dbReference type="Pfam" id="PF02775">
    <property type="entry name" value="TPP_enzyme_C"/>
    <property type="match status" value="1"/>
</dbReference>
<dbReference type="SUPFAM" id="SSF52518">
    <property type="entry name" value="Thiamin diphosphate-binding fold (THDP-binding)"/>
    <property type="match status" value="2"/>
</dbReference>
<dbReference type="InterPro" id="IPR029035">
    <property type="entry name" value="DHS-like_NAD/FAD-binding_dom"/>
</dbReference>
<dbReference type="STRING" id="1123029.SAMN02745172_04201"/>
<protein>
    <submittedName>
        <fullName evidence="8">Acetolactate synthase-1/2/3 large subunit</fullName>
    </submittedName>
</protein>
<dbReference type="GO" id="GO:0009099">
    <property type="term" value="P:L-valine biosynthetic process"/>
    <property type="evidence" value="ECO:0007669"/>
    <property type="project" value="TreeGrafter"/>
</dbReference>
<evidence type="ECO:0000259" key="6">
    <source>
        <dbReference type="Pfam" id="PF02775"/>
    </source>
</evidence>
<evidence type="ECO:0000259" key="5">
    <source>
        <dbReference type="Pfam" id="PF00205"/>
    </source>
</evidence>
<gene>
    <name evidence="8" type="ORF">SAMN02745172_04201</name>
</gene>
<dbReference type="GO" id="GO:0030976">
    <property type="term" value="F:thiamine pyrophosphate binding"/>
    <property type="evidence" value="ECO:0007669"/>
    <property type="project" value="InterPro"/>
</dbReference>
<dbReference type="InterPro" id="IPR012001">
    <property type="entry name" value="Thiamin_PyroP_enz_TPP-bd_dom"/>
</dbReference>
<dbReference type="Gene3D" id="3.40.50.970">
    <property type="match status" value="2"/>
</dbReference>
<dbReference type="CDD" id="cd07035">
    <property type="entry name" value="TPP_PYR_POX_like"/>
    <property type="match status" value="1"/>
</dbReference>
<dbReference type="CDD" id="cd00568">
    <property type="entry name" value="TPP_enzymes"/>
    <property type="match status" value="1"/>
</dbReference>
<dbReference type="NCBIfam" id="NF005712">
    <property type="entry name" value="PRK07524.1"/>
    <property type="match status" value="1"/>
</dbReference>
<dbReference type="Gene3D" id="3.40.50.1220">
    <property type="entry name" value="TPP-binding domain"/>
    <property type="match status" value="1"/>
</dbReference>
<evidence type="ECO:0000256" key="3">
    <source>
        <dbReference type="ARBA" id="ARBA00023052"/>
    </source>
</evidence>
<dbReference type="GO" id="GO:0003984">
    <property type="term" value="F:acetolactate synthase activity"/>
    <property type="evidence" value="ECO:0007669"/>
    <property type="project" value="TreeGrafter"/>
</dbReference>
<dbReference type="GO" id="GO:0050660">
    <property type="term" value="F:flavin adenine dinucleotide binding"/>
    <property type="evidence" value="ECO:0007669"/>
    <property type="project" value="TreeGrafter"/>
</dbReference>
<dbReference type="GO" id="GO:0009097">
    <property type="term" value="P:isoleucine biosynthetic process"/>
    <property type="evidence" value="ECO:0007669"/>
    <property type="project" value="TreeGrafter"/>
</dbReference>
<feature type="domain" description="Thiamine pyrophosphate enzyme TPP-binding" evidence="6">
    <location>
        <begin position="378"/>
        <end position="523"/>
    </location>
</feature>